<accession>A0ACB8YXP4</accession>
<name>A0ACB8YXP4_CICIN</name>
<keyword evidence="2" id="KW-1185">Reference proteome</keyword>
<comment type="caution">
    <text evidence="1">The sequence shown here is derived from an EMBL/GenBank/DDBJ whole genome shotgun (WGS) entry which is preliminary data.</text>
</comment>
<reference evidence="2" key="1">
    <citation type="journal article" date="2022" name="Mol. Ecol. Resour.">
        <title>The genomes of chicory, endive, great burdock and yacon provide insights into Asteraceae palaeo-polyploidization history and plant inulin production.</title>
        <authorList>
            <person name="Fan W."/>
            <person name="Wang S."/>
            <person name="Wang H."/>
            <person name="Wang A."/>
            <person name="Jiang F."/>
            <person name="Liu H."/>
            <person name="Zhao H."/>
            <person name="Xu D."/>
            <person name="Zhang Y."/>
        </authorList>
    </citation>
    <scope>NUCLEOTIDE SEQUENCE [LARGE SCALE GENOMIC DNA]</scope>
    <source>
        <strain evidence="2">cv. Punajuju</strain>
    </source>
</reference>
<gene>
    <name evidence="1" type="ORF">L2E82_48224</name>
</gene>
<evidence type="ECO:0000313" key="1">
    <source>
        <dbReference type="EMBL" id="KAI3690245.1"/>
    </source>
</evidence>
<dbReference type="EMBL" id="CM042017">
    <property type="protein sequence ID" value="KAI3690245.1"/>
    <property type="molecule type" value="Genomic_DNA"/>
</dbReference>
<evidence type="ECO:0000313" key="2">
    <source>
        <dbReference type="Proteomes" id="UP001055811"/>
    </source>
</evidence>
<proteinExistence type="predicted"/>
<organism evidence="1 2">
    <name type="scientific">Cichorium intybus</name>
    <name type="common">Chicory</name>
    <dbReference type="NCBI Taxonomy" id="13427"/>
    <lineage>
        <taxon>Eukaryota</taxon>
        <taxon>Viridiplantae</taxon>
        <taxon>Streptophyta</taxon>
        <taxon>Embryophyta</taxon>
        <taxon>Tracheophyta</taxon>
        <taxon>Spermatophyta</taxon>
        <taxon>Magnoliopsida</taxon>
        <taxon>eudicotyledons</taxon>
        <taxon>Gunneridae</taxon>
        <taxon>Pentapetalae</taxon>
        <taxon>asterids</taxon>
        <taxon>campanulids</taxon>
        <taxon>Asterales</taxon>
        <taxon>Asteraceae</taxon>
        <taxon>Cichorioideae</taxon>
        <taxon>Cichorieae</taxon>
        <taxon>Cichoriinae</taxon>
        <taxon>Cichorium</taxon>
    </lineage>
</organism>
<protein>
    <submittedName>
        <fullName evidence="1">Uncharacterized protein</fullName>
    </submittedName>
</protein>
<sequence>MLLSKGIFVNEGKTWFSLDKNGKHIEMIPAAECLIPIDVVPPNYERDKARDRGVYPLTYLEGIEFRPVERVEYQVLSHSDTYLDQNLPSDHEDIIKCSKDSLQWTTKEELYSILRKGFPINDGEEWFSLDENGKKCHMLSARMSLGIRDWKWRSSPDSRFGKVAFEPLSVQV</sequence>
<reference evidence="1 2" key="2">
    <citation type="journal article" date="2022" name="Mol. Ecol. Resour.">
        <title>The genomes of chicory, endive, great burdock and yacon provide insights into Asteraceae paleo-polyploidization history and plant inulin production.</title>
        <authorList>
            <person name="Fan W."/>
            <person name="Wang S."/>
            <person name="Wang H."/>
            <person name="Wang A."/>
            <person name="Jiang F."/>
            <person name="Liu H."/>
            <person name="Zhao H."/>
            <person name="Xu D."/>
            <person name="Zhang Y."/>
        </authorList>
    </citation>
    <scope>NUCLEOTIDE SEQUENCE [LARGE SCALE GENOMIC DNA]</scope>
    <source>
        <strain evidence="2">cv. Punajuju</strain>
        <tissue evidence="1">Leaves</tissue>
    </source>
</reference>
<dbReference type="Proteomes" id="UP001055811">
    <property type="component" value="Linkage Group LG09"/>
</dbReference>